<evidence type="ECO:0000256" key="1">
    <source>
        <dbReference type="SAM" id="Coils"/>
    </source>
</evidence>
<dbReference type="GeneID" id="14885650"/>
<organism evidence="3 4">
    <name type="scientific">Entamoeba invadens IP1</name>
    <dbReference type="NCBI Taxonomy" id="370355"/>
    <lineage>
        <taxon>Eukaryota</taxon>
        <taxon>Amoebozoa</taxon>
        <taxon>Evosea</taxon>
        <taxon>Archamoebae</taxon>
        <taxon>Mastigamoebida</taxon>
        <taxon>Entamoebidae</taxon>
        <taxon>Entamoeba</taxon>
    </lineage>
</organism>
<evidence type="ECO:0000256" key="2">
    <source>
        <dbReference type="SAM" id="MobiDB-lite"/>
    </source>
</evidence>
<dbReference type="KEGG" id="eiv:EIN_289800"/>
<feature type="coiled-coil region" evidence="1">
    <location>
        <begin position="67"/>
        <end position="286"/>
    </location>
</feature>
<accession>L7FLF3</accession>
<reference evidence="3 4" key="1">
    <citation type="submission" date="2012-10" db="EMBL/GenBank/DDBJ databases">
        <authorList>
            <person name="Zafar N."/>
            <person name="Inman J."/>
            <person name="Hall N."/>
            <person name="Lorenzi H."/>
            <person name="Caler E."/>
        </authorList>
    </citation>
    <scope>NUCLEOTIDE SEQUENCE [LARGE SCALE GENOMIC DNA]</scope>
    <source>
        <strain evidence="3 4">IP1</strain>
    </source>
</reference>
<sequence length="322" mass="37379">MEDQVKALNAQVSLLKFQVSAPASVAQEEEKNMLNARFAEIQAQPDEERQNADTNDLTVQVDQLTDEKKKNKDLEEMDKMINDLNAEVDMAHKQLDTANDDKDGNKAMKQKYQDELKSVRTELDQEKKDHSKTQLIKGKYEKDIAEITVKAETLEKNVQMAEQEYVKTMRDYKTASEELMRTKTVLDEKQNECDKLEDDMSKMKTELEALEQAAKTYKQSKNTYEKKLTELNEQLDKLREVMENENEFGEYKEQAENSIKLLVAQKADLQKELEKERTIKQNSDKETQKLGTKVTDFEAKFTKVAALFALIENKMRNRIGRN</sequence>
<name>L7FLF3_ENTIV</name>
<keyword evidence="1" id="KW-0175">Coiled coil</keyword>
<evidence type="ECO:0000313" key="3">
    <source>
        <dbReference type="EMBL" id="ELP86688.1"/>
    </source>
</evidence>
<dbReference type="AlphaFoldDB" id="L7FLF3"/>
<dbReference type="RefSeq" id="XP_004186034.1">
    <property type="nucleotide sequence ID" value="XM_004185986.1"/>
</dbReference>
<feature type="region of interest" description="Disordered" evidence="2">
    <location>
        <begin position="40"/>
        <end position="59"/>
    </location>
</feature>
<protein>
    <submittedName>
        <fullName evidence="3">Myosin heavy chain, clone, putative</fullName>
    </submittedName>
</protein>
<proteinExistence type="predicted"/>
<dbReference type="Proteomes" id="UP000014680">
    <property type="component" value="Unassembled WGS sequence"/>
</dbReference>
<evidence type="ECO:0000313" key="4">
    <source>
        <dbReference type="Proteomes" id="UP000014680"/>
    </source>
</evidence>
<gene>
    <name evidence="3" type="ORF">EIN_289800</name>
</gene>
<dbReference type="VEuPathDB" id="AmoebaDB:EIN_289800"/>
<keyword evidence="4" id="KW-1185">Reference proteome</keyword>
<dbReference type="EMBL" id="KB206938">
    <property type="protein sequence ID" value="ELP86688.1"/>
    <property type="molecule type" value="Genomic_DNA"/>
</dbReference>
<dbReference type="Gene3D" id="1.20.120.330">
    <property type="entry name" value="Nucleotidyltransferases domain 2"/>
    <property type="match status" value="1"/>
</dbReference>